<sequence>MSHGLGTGKVFFPSENMTCEPFWRTTLYPISISLFSISLYLKGILFYRGSQLISDDSLIVCLFKMVIHNHFNNIP</sequence>
<dbReference type="EMBL" id="CAADFN010000086">
    <property type="protein sequence ID" value="VFK21153.1"/>
    <property type="molecule type" value="Genomic_DNA"/>
</dbReference>
<keyword evidence="1" id="KW-0472">Membrane</keyword>
<proteinExistence type="predicted"/>
<keyword evidence="1" id="KW-0812">Transmembrane</keyword>
<protein>
    <submittedName>
        <fullName evidence="2">Uncharacterized protein</fullName>
    </submittedName>
</protein>
<keyword evidence="1" id="KW-1133">Transmembrane helix</keyword>
<accession>A0A450WVQ1</accession>
<name>A0A450WVQ1_9GAMM</name>
<gene>
    <name evidence="2" type="ORF">BECKLFY1418C_GA0070996_108618</name>
</gene>
<dbReference type="AlphaFoldDB" id="A0A450WVQ1"/>
<organism evidence="2">
    <name type="scientific">Candidatus Kentrum sp. LFY</name>
    <dbReference type="NCBI Taxonomy" id="2126342"/>
    <lineage>
        <taxon>Bacteria</taxon>
        <taxon>Pseudomonadati</taxon>
        <taxon>Pseudomonadota</taxon>
        <taxon>Gammaproteobacteria</taxon>
        <taxon>Candidatus Kentrum</taxon>
    </lineage>
</organism>
<reference evidence="2" key="1">
    <citation type="submission" date="2019-02" db="EMBL/GenBank/DDBJ databases">
        <authorList>
            <person name="Gruber-Vodicka R. H."/>
            <person name="Seah K. B. B."/>
        </authorList>
    </citation>
    <scope>NUCLEOTIDE SEQUENCE</scope>
    <source>
        <strain evidence="2">BECK_BY7</strain>
    </source>
</reference>
<evidence type="ECO:0000313" key="2">
    <source>
        <dbReference type="EMBL" id="VFK21153.1"/>
    </source>
</evidence>
<feature type="transmembrane region" description="Helical" evidence="1">
    <location>
        <begin position="27"/>
        <end position="47"/>
    </location>
</feature>
<evidence type="ECO:0000256" key="1">
    <source>
        <dbReference type="SAM" id="Phobius"/>
    </source>
</evidence>